<feature type="domain" description="Putative Flp pilus-assembly TadG-like N-terminal" evidence="2">
    <location>
        <begin position="31"/>
        <end position="75"/>
    </location>
</feature>
<dbReference type="OrthoDB" id="7522752at2"/>
<protein>
    <submittedName>
        <fullName evidence="3">Flp pilus assembly protein TadG</fullName>
    </submittedName>
</protein>
<dbReference type="InterPro" id="IPR028087">
    <property type="entry name" value="Tad_N"/>
</dbReference>
<name>A0A4R2RGV0_9RHOB</name>
<feature type="transmembrane region" description="Helical" evidence="1">
    <location>
        <begin position="31"/>
        <end position="52"/>
    </location>
</feature>
<proteinExistence type="predicted"/>
<dbReference type="AlphaFoldDB" id="A0A4R2RGV0"/>
<keyword evidence="1" id="KW-1133">Transmembrane helix</keyword>
<evidence type="ECO:0000313" key="4">
    <source>
        <dbReference type="Proteomes" id="UP000295050"/>
    </source>
</evidence>
<organism evidence="3 4">
    <name type="scientific">Rhodovulum bhavnagarense</name>
    <dbReference type="NCBI Taxonomy" id="992286"/>
    <lineage>
        <taxon>Bacteria</taxon>
        <taxon>Pseudomonadati</taxon>
        <taxon>Pseudomonadota</taxon>
        <taxon>Alphaproteobacteria</taxon>
        <taxon>Rhodobacterales</taxon>
        <taxon>Paracoccaceae</taxon>
        <taxon>Rhodovulum</taxon>
    </lineage>
</organism>
<evidence type="ECO:0000256" key="1">
    <source>
        <dbReference type="SAM" id="Phobius"/>
    </source>
</evidence>
<dbReference type="Gene3D" id="3.40.50.410">
    <property type="entry name" value="von Willebrand factor, type A domain"/>
    <property type="match status" value="1"/>
</dbReference>
<dbReference type="EMBL" id="SLXU01000001">
    <property type="protein sequence ID" value="TCP62910.1"/>
    <property type="molecule type" value="Genomic_DNA"/>
</dbReference>
<keyword evidence="1" id="KW-0472">Membrane</keyword>
<evidence type="ECO:0000259" key="2">
    <source>
        <dbReference type="Pfam" id="PF13400"/>
    </source>
</evidence>
<dbReference type="RefSeq" id="WP_132949874.1">
    <property type="nucleotide sequence ID" value="NZ_SLXU01000001.1"/>
</dbReference>
<keyword evidence="1" id="KW-0812">Transmembrane</keyword>
<dbReference type="SUPFAM" id="SSF53300">
    <property type="entry name" value="vWA-like"/>
    <property type="match status" value="1"/>
</dbReference>
<gene>
    <name evidence="3" type="ORF">EV663_101170</name>
</gene>
<reference evidence="3 4" key="1">
    <citation type="submission" date="2019-03" db="EMBL/GenBank/DDBJ databases">
        <title>Genomic Encyclopedia of Type Strains, Phase IV (KMG-IV): sequencing the most valuable type-strain genomes for metagenomic binning, comparative biology and taxonomic classification.</title>
        <authorList>
            <person name="Goeker M."/>
        </authorList>
    </citation>
    <scope>NUCLEOTIDE SEQUENCE [LARGE SCALE GENOMIC DNA]</scope>
    <source>
        <strain evidence="3 4">DSM 24766</strain>
    </source>
</reference>
<accession>A0A4R2RGV0</accession>
<dbReference type="InterPro" id="IPR036465">
    <property type="entry name" value="vWFA_dom_sf"/>
</dbReference>
<sequence>MPKSSCRTRNVRLLPGRTARRLIRFRRNEEGGILIFSLFMFVGMLAMAGIAIDFMRFEMTRTQLQSTLDRAVLAATGLGNELDAKKVVLDYFDKAGLGDYVSADKITVVENKASGTLSYRRVTATAEAELDTLLLKLVNIDTLTAAAAGTAEEGITDLEISMVLDVSGSMDWKSTHTSTKKIEELRKAAKEFVYYMQCNQSAEPSSGTACTTEHGKVSISIVPYSEQVNVGPTLLSAYNVTDEHESSHCVDFDEADFSTPSLSTLLELSRTSHFDPWTTKSYYNDYHPPAQDWTCKRESWREIKPFMDSHLEVYAALDALQAAGNTSIDLGVKWGLALLDPGTREVVTGLTSKIPPGETTAMVDKVFVGRPYDYDQDYNMKVIVLMTDGQNTDQHYLLDEYRDGPSEIWHYKVPDGNGGMKDGADVYSVYSEAEDKYLYVNSNHQKVKNGWQDEPYAGDPVKTDCHYETKKVCTWWGWCKYQTVEVCDYAVIGEPYQMSYPQVWAKFTTYWYETFDFLSDPVKSHDNVVKNTRLKNICTAAKEQGILIYSIGFEVSPGSDAEQVMKACASNTNNYFAANGADLSEVFAAIATSINKLRLTQ</sequence>
<dbReference type="Pfam" id="PF13400">
    <property type="entry name" value="Tad"/>
    <property type="match status" value="1"/>
</dbReference>
<comment type="caution">
    <text evidence="3">The sequence shown here is derived from an EMBL/GenBank/DDBJ whole genome shotgun (WGS) entry which is preliminary data.</text>
</comment>
<dbReference type="Proteomes" id="UP000295050">
    <property type="component" value="Unassembled WGS sequence"/>
</dbReference>
<evidence type="ECO:0000313" key="3">
    <source>
        <dbReference type="EMBL" id="TCP62910.1"/>
    </source>
</evidence>
<keyword evidence="4" id="KW-1185">Reference proteome</keyword>